<feature type="transmembrane region" description="Helical" evidence="15">
    <location>
        <begin position="1329"/>
        <end position="1346"/>
    </location>
</feature>
<dbReference type="PANTHER" id="PTHR43394">
    <property type="entry name" value="ATP-DEPENDENT PERMEASE MDL1, MITOCHONDRIAL"/>
    <property type="match status" value="1"/>
</dbReference>
<dbReference type="CDD" id="cd03249">
    <property type="entry name" value="ABC_MTABC3_MDL1_MDL2"/>
    <property type="match status" value="2"/>
</dbReference>
<keyword evidence="12" id="KW-0325">Glycoprotein</keyword>
<dbReference type="SMART" id="SM00382">
    <property type="entry name" value="AAA"/>
    <property type="match status" value="2"/>
</dbReference>
<evidence type="ECO:0000256" key="5">
    <source>
        <dbReference type="ARBA" id="ARBA00022692"/>
    </source>
</evidence>
<dbReference type="FunFam" id="1.20.1560.10:FF:000009">
    <property type="entry name" value="ABC transporter B family member 1"/>
    <property type="match status" value="1"/>
</dbReference>
<evidence type="ECO:0000256" key="6">
    <source>
        <dbReference type="ARBA" id="ARBA00022737"/>
    </source>
</evidence>
<feature type="transmembrane region" description="Helical" evidence="15">
    <location>
        <begin position="617"/>
        <end position="640"/>
    </location>
</feature>
<dbReference type="InterPro" id="IPR027417">
    <property type="entry name" value="P-loop_NTPase"/>
</dbReference>
<feature type="compositionally biased region" description="Basic and acidic residues" evidence="14">
    <location>
        <begin position="16"/>
        <end position="26"/>
    </location>
</feature>
<evidence type="ECO:0000256" key="4">
    <source>
        <dbReference type="ARBA" id="ARBA00022448"/>
    </source>
</evidence>
<feature type="transmembrane region" description="Helical" evidence="15">
    <location>
        <begin position="831"/>
        <end position="850"/>
    </location>
</feature>
<comment type="catalytic activity">
    <reaction evidence="13">
        <text>ATP + H2O + xenobioticSide 1 = ADP + phosphate + xenobioticSide 2.</text>
        <dbReference type="EC" id="7.6.2.2"/>
    </reaction>
</comment>
<keyword evidence="7" id="KW-0547">Nucleotide-binding</keyword>
<dbReference type="GO" id="GO:0016887">
    <property type="term" value="F:ATP hydrolysis activity"/>
    <property type="evidence" value="ECO:0007669"/>
    <property type="project" value="InterPro"/>
</dbReference>
<evidence type="ECO:0000256" key="11">
    <source>
        <dbReference type="ARBA" id="ARBA00023136"/>
    </source>
</evidence>
<evidence type="ECO:0000256" key="8">
    <source>
        <dbReference type="ARBA" id="ARBA00022840"/>
    </source>
</evidence>
<feature type="transmembrane region" description="Helical" evidence="15">
    <location>
        <begin position="793"/>
        <end position="819"/>
    </location>
</feature>
<dbReference type="FunFam" id="3.40.50.300:FF:000205">
    <property type="entry name" value="ABC transporter B family member 4"/>
    <property type="match status" value="1"/>
</dbReference>
<dbReference type="Gene3D" id="3.40.50.300">
    <property type="entry name" value="P-loop containing nucleotide triphosphate hydrolases"/>
    <property type="match status" value="2"/>
</dbReference>
<dbReference type="PROSITE" id="PS50893">
    <property type="entry name" value="ABC_TRANSPORTER_2"/>
    <property type="match status" value="2"/>
</dbReference>
<dbReference type="PROSITE" id="PS50929">
    <property type="entry name" value="ABC_TM1F"/>
    <property type="match status" value="2"/>
</dbReference>
<dbReference type="FunFam" id="1.20.1560.10:FF:000018">
    <property type="entry name" value="ATP-binding cassette subfamily B member 11"/>
    <property type="match status" value="1"/>
</dbReference>
<dbReference type="InterPro" id="IPR011527">
    <property type="entry name" value="ABC1_TM_dom"/>
</dbReference>
<dbReference type="GO" id="GO:0090374">
    <property type="term" value="P:oligopeptide export from mitochondrion"/>
    <property type="evidence" value="ECO:0007669"/>
    <property type="project" value="TreeGrafter"/>
</dbReference>
<dbReference type="InterPro" id="IPR036640">
    <property type="entry name" value="ABC1_TM_sf"/>
</dbReference>
<evidence type="ECO:0000313" key="18">
    <source>
        <dbReference type="EMBL" id="CAD7196459.1"/>
    </source>
</evidence>
<evidence type="ECO:0000259" key="17">
    <source>
        <dbReference type="PROSITE" id="PS50929"/>
    </source>
</evidence>
<accession>A0A7R8Z6P6</accession>
<dbReference type="SUPFAM" id="SSF52540">
    <property type="entry name" value="P-loop containing nucleoside triphosphate hydrolases"/>
    <property type="match status" value="2"/>
</dbReference>
<evidence type="ECO:0000256" key="3">
    <source>
        <dbReference type="ARBA" id="ARBA00012191"/>
    </source>
</evidence>
<keyword evidence="9" id="KW-1278">Translocase</keyword>
<feature type="region of interest" description="Disordered" evidence="14">
    <location>
        <begin position="1"/>
        <end position="26"/>
    </location>
</feature>
<dbReference type="PANTHER" id="PTHR43394:SF27">
    <property type="entry name" value="ATP-DEPENDENT TRANSLOCASE ABCB1-LIKE"/>
    <property type="match status" value="1"/>
</dbReference>
<feature type="domain" description="ABC transporter" evidence="16">
    <location>
        <begin position="893"/>
        <end position="1129"/>
    </location>
</feature>
<keyword evidence="5 15" id="KW-0812">Transmembrane</keyword>
<evidence type="ECO:0000256" key="14">
    <source>
        <dbReference type="SAM" id="MobiDB-lite"/>
    </source>
</evidence>
<dbReference type="CDD" id="cd18578">
    <property type="entry name" value="ABC_6TM_Pgp_ABCB1_D2_like"/>
    <property type="match status" value="1"/>
</dbReference>
<evidence type="ECO:0000256" key="9">
    <source>
        <dbReference type="ARBA" id="ARBA00022967"/>
    </source>
</evidence>
<dbReference type="InterPro" id="IPR017871">
    <property type="entry name" value="ABC_transporter-like_CS"/>
</dbReference>
<dbReference type="Gene3D" id="1.20.1560.10">
    <property type="entry name" value="ABC transporter type 1, transmembrane domain"/>
    <property type="match status" value="2"/>
</dbReference>
<organism evidence="18">
    <name type="scientific">Timema douglasi</name>
    <name type="common">Walking stick</name>
    <dbReference type="NCBI Taxonomy" id="61478"/>
    <lineage>
        <taxon>Eukaryota</taxon>
        <taxon>Metazoa</taxon>
        <taxon>Ecdysozoa</taxon>
        <taxon>Arthropoda</taxon>
        <taxon>Hexapoda</taxon>
        <taxon>Insecta</taxon>
        <taxon>Pterygota</taxon>
        <taxon>Neoptera</taxon>
        <taxon>Polyneoptera</taxon>
        <taxon>Phasmatodea</taxon>
        <taxon>Timematodea</taxon>
        <taxon>Timematoidea</taxon>
        <taxon>Timematidae</taxon>
        <taxon>Timema</taxon>
    </lineage>
</organism>
<feature type="transmembrane region" description="Helical" evidence="15">
    <location>
        <begin position="1203"/>
        <end position="1227"/>
    </location>
</feature>
<keyword evidence="11 15" id="KW-0472">Membrane</keyword>
<keyword evidence="8" id="KW-0067">ATP-binding</keyword>
<protein>
    <recommendedName>
        <fullName evidence="3">ABC-type xenobiotic transporter</fullName>
        <ecNumber evidence="3">7.6.2.2</ecNumber>
    </recommendedName>
</protein>
<dbReference type="GO" id="GO:0005743">
    <property type="term" value="C:mitochondrial inner membrane"/>
    <property type="evidence" value="ECO:0007669"/>
    <property type="project" value="TreeGrafter"/>
</dbReference>
<feature type="transmembrane region" description="Helical" evidence="15">
    <location>
        <begin position="1352"/>
        <end position="1372"/>
    </location>
</feature>
<evidence type="ECO:0000256" key="12">
    <source>
        <dbReference type="ARBA" id="ARBA00023180"/>
    </source>
</evidence>
<evidence type="ECO:0000256" key="15">
    <source>
        <dbReference type="SAM" id="Phobius"/>
    </source>
</evidence>
<reference evidence="18" key="1">
    <citation type="submission" date="2020-11" db="EMBL/GenBank/DDBJ databases">
        <authorList>
            <person name="Tran Van P."/>
        </authorList>
    </citation>
    <scope>NUCLEOTIDE SEQUENCE</scope>
</reference>
<feature type="domain" description="ABC transmembrane type-1" evidence="17">
    <location>
        <begin position="601"/>
        <end position="858"/>
    </location>
</feature>
<dbReference type="PROSITE" id="PS00211">
    <property type="entry name" value="ABC_TRANSPORTER_1"/>
    <property type="match status" value="2"/>
</dbReference>
<dbReference type="Pfam" id="PF00664">
    <property type="entry name" value="ABC_membrane"/>
    <property type="match status" value="2"/>
</dbReference>
<dbReference type="GO" id="GO:0015421">
    <property type="term" value="F:ABC-type oligopeptide transporter activity"/>
    <property type="evidence" value="ECO:0007669"/>
    <property type="project" value="TreeGrafter"/>
</dbReference>
<dbReference type="EMBL" id="OA565171">
    <property type="protein sequence ID" value="CAD7196459.1"/>
    <property type="molecule type" value="Genomic_DNA"/>
</dbReference>
<dbReference type="InterPro" id="IPR003439">
    <property type="entry name" value="ABC_transporter-like_ATP-bd"/>
</dbReference>
<evidence type="ECO:0000256" key="2">
    <source>
        <dbReference type="ARBA" id="ARBA00007577"/>
    </source>
</evidence>
<evidence type="ECO:0000256" key="10">
    <source>
        <dbReference type="ARBA" id="ARBA00022989"/>
    </source>
</evidence>
<feature type="transmembrane region" description="Helical" evidence="15">
    <location>
        <begin position="254"/>
        <end position="278"/>
    </location>
</feature>
<gene>
    <name evidence="18" type="ORF">TDIB3V08_LOCUS2808</name>
</gene>
<dbReference type="EC" id="7.6.2.2" evidence="3"/>
<evidence type="ECO:0000256" key="1">
    <source>
        <dbReference type="ARBA" id="ARBA00004141"/>
    </source>
</evidence>
<dbReference type="GO" id="GO:0017085">
    <property type="term" value="P:response to insecticide"/>
    <property type="evidence" value="ECO:0007669"/>
    <property type="project" value="UniProtKB-ARBA"/>
</dbReference>
<feature type="transmembrane region" description="Helical" evidence="15">
    <location>
        <begin position="1247"/>
        <end position="1273"/>
    </location>
</feature>
<dbReference type="InterPro" id="IPR003593">
    <property type="entry name" value="AAA+_ATPase"/>
</dbReference>
<feature type="domain" description="ABC transporter" evidence="16">
    <location>
        <begin position="1534"/>
        <end position="1771"/>
    </location>
</feature>
<evidence type="ECO:0000259" key="16">
    <source>
        <dbReference type="PROSITE" id="PS50893"/>
    </source>
</evidence>
<dbReference type="InterPro" id="IPR039421">
    <property type="entry name" value="Type_1_exporter"/>
</dbReference>
<dbReference type="GO" id="GO:0005524">
    <property type="term" value="F:ATP binding"/>
    <property type="evidence" value="ECO:0007669"/>
    <property type="project" value="UniProtKB-KW"/>
</dbReference>
<evidence type="ECO:0000256" key="13">
    <source>
        <dbReference type="ARBA" id="ARBA00034018"/>
    </source>
</evidence>
<sequence>MTVSSYNVDIPDKDEENACEHDPLKPKSNEQIEIEFLRETEFELRPLGARGLKPSLLTVGLNTTSATFLETDCPELRTSRRCPDQLSPLHGYAPRTASAGVSLLTHRWPYRGLSYAGLQRPPHCPGAPTGSLEICQYRKVAKTLRRFFPKQDKTDSFPAKNINSYYSSPAASLVLTESSQLTSDSQHLDQTSQLSKRKMIKNEERIPLLKTDTLLDICYSSCAKIKDADDDDYDNVKHKSGIWGLFRYASRGDVCLMVVGLVFSVLHGASFPVLALVFGQMTNTFIVQATHVSDAFSALRKRTIASLVSDKFSALQKRTIASLVSDKFSALQKRTIATLVSDKFSALQKRTIATLVSDKFSALQKRTIATLVSDKFSALQKRTIATLVSDKFSALQKRTIATLVSDKFSALQKRTIATLVSDKFSALQKRTIATLVSDKFSALQKRTIATLVSDKFSALQKRTIATLVSDKFSALQKRTIATLVSDKFSALRKRTIATLVSDKFSALRKRTIATLVSDKFSALQKRTIATLVSDKFSALRKRTIATLGFATNSTRVVNQNDTESSTSLLDGGLVSSATEASNYTAVVNGSFEPTRPSWMNDQLSPEEFRIYMSQFSFYYLAIGAGVLVAAFIQTLCWELACEHQVYRLRQIFFAQMLRQDISWYDKNQSGDLTIKLSDDLERVREGVGAKFSMVLQYISTFVSGLVVGLIANWLLTLVILSVGPILIATSAYMAKIASSSAAREQLKYSIAGGIAEEVLSSIRTVAAFGGQDKEVHRYKLALERGLSLAMKKYYVLSLGIGGVFLVTYGAYGLAFWYGAELVGSGRATPGSVFTVLFSVMTGAFSLGNALPFVNAVSTAVGAASTIFDIIDRVPDIDPYSPRGDKPDKVKGHIQFKNICFAYPARHEVQVLKNFSLEILPGKTVALVGSSGAGKSTIGSLLLRFYDPTSGQVSLDGANIKDLNLSWLRGQIGVVSQEPCLFGVSILENIRYGRSDVKLQEVVHAAMMANAHGFIAMLPQGYNTLVGDKGAQLSGGQKQRVAIARALVRDPKILLLDEATSALDAHSEGIVQDALDKAMQGRTTIIIAHRLSTIRNADIIYALKDGAVVEWGTHRDLMMKQGLYHDLVTTQTTDHVKDDLLSSGEVSGIETGMRQRRHEHKSLSSLSMSSLQDPDLEHLVQEVEESKPEDVSFLRILRFNSPEWLLLLAGCFACMVVGSVMPIFAFFYGEVFATFTLTGEQLKSAALFWTLMFIVLAVVSGLSMWLEVVCMASAAEKMVLRLRLEAFANILRQPVGWFDLETSSPGRLITRLARDAPLVKSAAGMRAGQVLGALVTLVAAMLIAFLYGWKLALLLMIAVPVISFAGYQQMLIIRRNQRRDAELMNEAGRVASESVQNVRTVQALGKELLFCEIYLDSLIAPYLEAKKQAILFGVVYSVSQAVIYMMYAGAFRFAAYLIENGDMDTTNVYRYNLQCFRVFFALAFCAASVGQTAAYFQDFSKAKMAAGLLFQLINRKSEIEISSNSGIKPELQGKVSFKDVHFKYPSRPDVMVLQGLNFTLNSGQTLALVGASGCGKSTVVALLERFYDPTRGTTVDDFNTQTLNLPYLRSHIGLVTQEPVLFDCSIKDNIAYGSLEEDVKFADIKEAARKANIHDFILGLPEGYNTMVGERGTQLSGGQKQRVAIARALVRDPKILLLDEATSALDTESEKVVQEALDRAREGRTCITIAHRLSTIQNADCIAVIHKGRIVEQGTHEELKNLHKRYYQLIKRQRL</sequence>
<comment type="similarity">
    <text evidence="2">Belongs to the ABC transporter superfamily. ABCB family. Multidrug resistance exporter (TC 3.A.1.201) subfamily.</text>
</comment>
<name>A0A7R8Z6P6_TIMDO</name>
<dbReference type="FunFam" id="3.40.50.300:FF:000479">
    <property type="entry name" value="Multidrug resistance protein 1A"/>
    <property type="match status" value="1"/>
</dbReference>
<evidence type="ECO:0000256" key="7">
    <source>
        <dbReference type="ARBA" id="ARBA00022741"/>
    </source>
</evidence>
<dbReference type="SUPFAM" id="SSF90123">
    <property type="entry name" value="ABC transporter transmembrane region"/>
    <property type="match status" value="2"/>
</dbReference>
<dbReference type="Pfam" id="PF00005">
    <property type="entry name" value="ABC_tran"/>
    <property type="match status" value="2"/>
</dbReference>
<dbReference type="GO" id="GO:0008559">
    <property type="term" value="F:ABC-type xenobiotic transporter activity"/>
    <property type="evidence" value="ECO:0007669"/>
    <property type="project" value="UniProtKB-EC"/>
</dbReference>
<keyword evidence="10 15" id="KW-1133">Transmembrane helix</keyword>
<dbReference type="GO" id="GO:0097254">
    <property type="term" value="P:renal tubular secretion"/>
    <property type="evidence" value="ECO:0007669"/>
    <property type="project" value="UniProtKB-ARBA"/>
</dbReference>
<dbReference type="CDD" id="cd18577">
    <property type="entry name" value="ABC_6TM_Pgp_ABCB1_D1_like"/>
    <property type="match status" value="1"/>
</dbReference>
<feature type="domain" description="ABC transmembrane type-1" evidence="17">
    <location>
        <begin position="1207"/>
        <end position="1493"/>
    </location>
</feature>
<comment type="subcellular location">
    <subcellularLocation>
        <location evidence="1">Membrane</location>
        <topology evidence="1">Multi-pass membrane protein</topology>
    </subcellularLocation>
</comment>
<keyword evidence="6" id="KW-0677">Repeat</keyword>
<keyword evidence="4" id="KW-0813">Transport</keyword>
<proteinExistence type="inferred from homology"/>
<feature type="transmembrane region" description="Helical" evidence="15">
    <location>
        <begin position="1428"/>
        <end position="1457"/>
    </location>
</feature>